<comment type="caution">
    <text evidence="9">The sequence shown here is derived from an EMBL/GenBank/DDBJ whole genome shotgun (WGS) entry which is preliminary data.</text>
</comment>
<sequence>MKYVCQVCGYVYDEELGEPENGIAPGTKFEDLPDDYTCPLCMVGKDQFAKSEE</sequence>
<dbReference type="InterPro" id="IPR050526">
    <property type="entry name" value="Rubredoxin_ET"/>
</dbReference>
<dbReference type="AlphaFoldDB" id="A0A9D1K9S5"/>
<dbReference type="InterPro" id="IPR024922">
    <property type="entry name" value="Rubredoxin"/>
</dbReference>
<dbReference type="InterPro" id="IPR024935">
    <property type="entry name" value="Rubredoxin_dom"/>
</dbReference>
<name>A0A9D1K9S5_9FIRM</name>
<feature type="domain" description="Rubredoxin-like" evidence="8">
    <location>
        <begin position="2"/>
        <end position="51"/>
    </location>
</feature>
<evidence type="ECO:0000256" key="2">
    <source>
        <dbReference type="ARBA" id="ARBA00022448"/>
    </source>
</evidence>
<evidence type="ECO:0000313" key="9">
    <source>
        <dbReference type="EMBL" id="HIT16883.1"/>
    </source>
</evidence>
<dbReference type="NCBIfam" id="NF045768">
    <property type="entry name" value="RubredRD"/>
    <property type="match status" value="1"/>
</dbReference>
<evidence type="ECO:0000259" key="8">
    <source>
        <dbReference type="PROSITE" id="PS50903"/>
    </source>
</evidence>
<dbReference type="GO" id="GO:0005506">
    <property type="term" value="F:iron ion binding"/>
    <property type="evidence" value="ECO:0007669"/>
    <property type="project" value="InterPro"/>
</dbReference>
<evidence type="ECO:0000256" key="3">
    <source>
        <dbReference type="ARBA" id="ARBA00022723"/>
    </source>
</evidence>
<evidence type="ECO:0000256" key="7">
    <source>
        <dbReference type="PIRSR" id="PIRSR000071-1"/>
    </source>
</evidence>
<keyword evidence="4 6" id="KW-0249">Electron transport</keyword>
<dbReference type="Pfam" id="PF00301">
    <property type="entry name" value="Rubredoxin"/>
    <property type="match status" value="1"/>
</dbReference>
<feature type="binding site" evidence="7">
    <location>
        <position position="5"/>
    </location>
    <ligand>
        <name>Fe cation</name>
        <dbReference type="ChEBI" id="CHEBI:24875"/>
    </ligand>
</feature>
<evidence type="ECO:0000256" key="6">
    <source>
        <dbReference type="PIRNR" id="PIRNR000071"/>
    </source>
</evidence>
<comment type="cofactor">
    <cofactor evidence="6 7">
        <name>Fe(3+)</name>
        <dbReference type="ChEBI" id="CHEBI:29034"/>
    </cofactor>
    <text evidence="6 7">Binds 1 Fe(3+) ion per subunit.</text>
</comment>
<dbReference type="Proteomes" id="UP000886893">
    <property type="component" value="Unassembled WGS sequence"/>
</dbReference>
<dbReference type="SUPFAM" id="SSF57802">
    <property type="entry name" value="Rubredoxin-like"/>
    <property type="match status" value="1"/>
</dbReference>
<dbReference type="Gene3D" id="2.20.28.10">
    <property type="match status" value="1"/>
</dbReference>
<evidence type="ECO:0000313" key="10">
    <source>
        <dbReference type="Proteomes" id="UP000886893"/>
    </source>
</evidence>
<accession>A0A9D1K9S5</accession>
<dbReference type="PANTHER" id="PTHR47627:SF1">
    <property type="entry name" value="RUBREDOXIN-1-RELATED"/>
    <property type="match status" value="1"/>
</dbReference>
<keyword evidence="5 6" id="KW-0408">Iron</keyword>
<comment type="similarity">
    <text evidence="1 6">Belongs to the rubredoxin family.</text>
</comment>
<dbReference type="GO" id="GO:0009055">
    <property type="term" value="F:electron transfer activity"/>
    <property type="evidence" value="ECO:0007669"/>
    <property type="project" value="InterPro"/>
</dbReference>
<gene>
    <name evidence="9" type="ORF">IAD04_00690</name>
</gene>
<dbReference type="InterPro" id="IPR024934">
    <property type="entry name" value="Rubredoxin-like_dom"/>
</dbReference>
<evidence type="ECO:0000256" key="1">
    <source>
        <dbReference type="ARBA" id="ARBA00005337"/>
    </source>
</evidence>
<keyword evidence="3 6" id="KW-0479">Metal-binding</keyword>
<feature type="binding site" evidence="7">
    <location>
        <position position="41"/>
    </location>
    <ligand>
        <name>Fe cation</name>
        <dbReference type="ChEBI" id="CHEBI:24875"/>
    </ligand>
</feature>
<dbReference type="PRINTS" id="PR00163">
    <property type="entry name" value="RUBREDOXIN"/>
</dbReference>
<keyword evidence="2 6" id="KW-0813">Transport</keyword>
<dbReference type="PROSITE" id="PS50903">
    <property type="entry name" value="RUBREDOXIN_LIKE"/>
    <property type="match status" value="1"/>
</dbReference>
<reference evidence="9" key="2">
    <citation type="journal article" date="2021" name="PeerJ">
        <title>Extensive microbial diversity within the chicken gut microbiome revealed by metagenomics and culture.</title>
        <authorList>
            <person name="Gilroy R."/>
            <person name="Ravi A."/>
            <person name="Getino M."/>
            <person name="Pursley I."/>
            <person name="Horton D.L."/>
            <person name="Alikhan N.F."/>
            <person name="Baker D."/>
            <person name="Gharbi K."/>
            <person name="Hall N."/>
            <person name="Watson M."/>
            <person name="Adriaenssens E.M."/>
            <person name="Foster-Nyarko E."/>
            <person name="Jarju S."/>
            <person name="Secka A."/>
            <person name="Antonio M."/>
            <person name="Oren A."/>
            <person name="Chaudhuri R.R."/>
            <person name="La Ragione R."/>
            <person name="Hildebrand F."/>
            <person name="Pallen M.J."/>
        </authorList>
    </citation>
    <scope>NUCLEOTIDE SEQUENCE</scope>
    <source>
        <strain evidence="9">14508</strain>
    </source>
</reference>
<reference evidence="9" key="1">
    <citation type="submission" date="2020-10" db="EMBL/GenBank/DDBJ databases">
        <authorList>
            <person name="Gilroy R."/>
        </authorList>
    </citation>
    <scope>NUCLEOTIDE SEQUENCE</scope>
    <source>
        <strain evidence="9">14508</strain>
    </source>
</reference>
<feature type="binding site" evidence="7">
    <location>
        <position position="38"/>
    </location>
    <ligand>
        <name>Fe cation</name>
        <dbReference type="ChEBI" id="CHEBI:24875"/>
    </ligand>
</feature>
<organism evidence="9 10">
    <name type="scientific">Candidatus Caccosoma faecigallinarum</name>
    <dbReference type="NCBI Taxonomy" id="2840720"/>
    <lineage>
        <taxon>Bacteria</taxon>
        <taxon>Bacillati</taxon>
        <taxon>Bacillota</taxon>
        <taxon>Bacillota incertae sedis</taxon>
        <taxon>Candidatus Caccosoma</taxon>
    </lineage>
</organism>
<proteinExistence type="inferred from homology"/>
<evidence type="ECO:0000256" key="4">
    <source>
        <dbReference type="ARBA" id="ARBA00022982"/>
    </source>
</evidence>
<feature type="binding site" evidence="7">
    <location>
        <position position="8"/>
    </location>
    <ligand>
        <name>Fe cation</name>
        <dbReference type="ChEBI" id="CHEBI:24875"/>
    </ligand>
</feature>
<protein>
    <recommendedName>
        <fullName evidence="6">Rubredoxin</fullName>
    </recommendedName>
</protein>
<dbReference type="PIRSF" id="PIRSF000071">
    <property type="entry name" value="Rubredoxin"/>
    <property type="match status" value="1"/>
</dbReference>
<evidence type="ECO:0000256" key="5">
    <source>
        <dbReference type="ARBA" id="ARBA00023004"/>
    </source>
</evidence>
<dbReference type="PANTHER" id="PTHR47627">
    <property type="entry name" value="RUBREDOXIN"/>
    <property type="match status" value="1"/>
</dbReference>
<dbReference type="FunFam" id="2.20.28.10:FF:000001">
    <property type="entry name" value="Rubredoxin"/>
    <property type="match status" value="1"/>
</dbReference>
<dbReference type="CDD" id="cd00730">
    <property type="entry name" value="rubredoxin"/>
    <property type="match status" value="1"/>
</dbReference>
<dbReference type="GO" id="GO:0043448">
    <property type="term" value="P:alkane catabolic process"/>
    <property type="evidence" value="ECO:0007669"/>
    <property type="project" value="TreeGrafter"/>
</dbReference>
<dbReference type="EMBL" id="DVKI01000019">
    <property type="protein sequence ID" value="HIT16883.1"/>
    <property type="molecule type" value="Genomic_DNA"/>
</dbReference>